<evidence type="ECO:0000313" key="3">
    <source>
        <dbReference type="Proteomes" id="UP000000556"/>
    </source>
</evidence>
<dbReference type="EMBL" id="AE015451">
    <property type="protein sequence ID" value="AMM02959.1"/>
    <property type="molecule type" value="Genomic_DNA"/>
</dbReference>
<accession>A0A140FWH6</accession>
<dbReference type="BioCyc" id="PPUT160488:G1G01-3957-MONOMER"/>
<feature type="region of interest" description="Disordered" evidence="1">
    <location>
        <begin position="48"/>
        <end position="71"/>
    </location>
</feature>
<dbReference type="RefSeq" id="WP_061405669.1">
    <property type="nucleotide sequence ID" value="NC_002947.4"/>
</dbReference>
<protein>
    <submittedName>
        <fullName evidence="2">Uncharacterized protein</fullName>
    </submittedName>
</protein>
<name>A0A140FWH6_PSEPK</name>
<dbReference type="AlphaFoldDB" id="A0A140FWH6"/>
<proteinExistence type="predicted"/>
<organism evidence="2 3">
    <name type="scientific">Pseudomonas putida (strain ATCC 47054 / DSM 6125 / CFBP 8728 / NCIMB 11950 / KT2440)</name>
    <dbReference type="NCBI Taxonomy" id="160488"/>
    <lineage>
        <taxon>Bacteria</taxon>
        <taxon>Pseudomonadati</taxon>
        <taxon>Pseudomonadota</taxon>
        <taxon>Gammaproteobacteria</taxon>
        <taxon>Pseudomonadales</taxon>
        <taxon>Pseudomonadaceae</taxon>
        <taxon>Pseudomonas</taxon>
    </lineage>
</organism>
<evidence type="ECO:0000256" key="1">
    <source>
        <dbReference type="SAM" id="MobiDB-lite"/>
    </source>
</evidence>
<sequence length="132" mass="14811">MWVVDSADGVVPIISQGSLGELMTKTNANTEQDDDSFWQVELLTKTFQKVESDDEDPSSYRGRGSANESELSCLESKNNLLQLLTKTDSTTERDDRSDVSHILELITKTNVELEHDDNGDPTFGLDTRYYSD</sequence>
<dbReference type="STRING" id="160488.PP_5624"/>
<keyword evidence="3" id="KW-1185">Reference proteome</keyword>
<reference evidence="2 3" key="1">
    <citation type="journal article" date="2002" name="Environ. Microbiol.">
        <title>Complete genome sequence and comparative analysis of the metabolically versatile Pseudomonas putida KT2440.</title>
        <authorList>
            <person name="Nelson K.E."/>
            <person name="Weinel C."/>
            <person name="Paulsen I.T."/>
            <person name="Dodson R.J."/>
            <person name="Hilbert H."/>
            <person name="Martins dos Santos V.A."/>
            <person name="Fouts D.E."/>
            <person name="Gill S.R."/>
            <person name="Pop M."/>
            <person name="Holmes M."/>
            <person name="Brinkac L."/>
            <person name="Beanan M."/>
            <person name="DeBoy R.T."/>
            <person name="Daugherty S."/>
            <person name="Kolonay J."/>
            <person name="Madupu R."/>
            <person name="Nelson W."/>
            <person name="White O."/>
            <person name="Peterson J."/>
            <person name="Khouri H."/>
            <person name="Hance I."/>
            <person name="Chris Lee P."/>
            <person name="Holtzapple E."/>
            <person name="Scanlan D."/>
            <person name="Tran K."/>
            <person name="Moazzez A."/>
            <person name="Utterback T."/>
            <person name="Rizzo M."/>
            <person name="Lee K."/>
            <person name="Kosack D."/>
            <person name="Moestl D."/>
            <person name="Wedler H."/>
            <person name="Lauber J."/>
            <person name="Stjepandic D."/>
            <person name="Hoheisel J."/>
            <person name="Straetz M."/>
            <person name="Heim S."/>
            <person name="Kiewitz C."/>
            <person name="Eisen J.A."/>
            <person name="Timmis K.N."/>
            <person name="Dusterhoft A."/>
            <person name="Tummler B."/>
            <person name="Fraser C.M."/>
        </authorList>
    </citation>
    <scope>NUCLEOTIDE SEQUENCE [LARGE SCALE GENOMIC DNA]</scope>
    <source>
        <strain evidence="3">ATCC 47054 / DSM 6125 / CFBP 8728 / NCIMB 11950 / KT2440</strain>
    </source>
</reference>
<gene>
    <name evidence="2" type="ordered locus">PP_5624</name>
</gene>
<evidence type="ECO:0000313" key="2">
    <source>
        <dbReference type="EMBL" id="AMM02959.1"/>
    </source>
</evidence>
<dbReference type="OrthoDB" id="6864840at2"/>
<reference evidence="2 3" key="2">
    <citation type="journal article" date="2016" name="Environ. Microbiol.">
        <title>The revisited genome of Pseudomonas putida KT2440 enlightens its value as a robust metabolic chassis.</title>
        <authorList>
            <person name="Belda E."/>
            <person name="van Heck R.G."/>
            <person name="Lopez-Sanchez M.J."/>
            <person name="Cruveiller S."/>
            <person name="Barbe V."/>
            <person name="Fraser C."/>
            <person name="Klenk H.P."/>
            <person name="Petersen J."/>
            <person name="Morgat A."/>
            <person name="Nikel P.I."/>
            <person name="Vallenet D."/>
            <person name="Rouy Z."/>
            <person name="Sekowska A."/>
            <person name="Martins Dos Santos V.A."/>
            <person name="de Lorenzo V."/>
            <person name="Danchin A."/>
            <person name="Medigue C."/>
        </authorList>
    </citation>
    <scope>NUCLEOTIDE SEQUENCE [LARGE SCALE GENOMIC DNA]</scope>
    <source>
        <strain evidence="3">ATCC 47054 / DSM 6125 / CFBP 8728 / NCIMB 11950 / KT2440</strain>
    </source>
</reference>
<dbReference type="KEGG" id="ppu:PP_5624"/>
<dbReference type="Proteomes" id="UP000000556">
    <property type="component" value="Chromosome"/>
</dbReference>